<dbReference type="Gene3D" id="3.40.630.30">
    <property type="match status" value="1"/>
</dbReference>
<sequence>MVLDFKNFPQLQTDRLILRNIVNTDADLIHKLHSDETVNAFVGRDNSSTLQKAKDYILKMQNLIEQNKCIYWVINLKESNDLIGSVCLWNFDPENEIVEIGYEMLTEFQGKGIMSEAIKEVIKYAFEEIHAKIITAFPSSDNINSVAMLKKMNFEFEDKKYNNTHEKVKNLVTYTLRNNKKYNHF</sequence>
<comment type="caution">
    <text evidence="2">The sequence shown here is derived from an EMBL/GenBank/DDBJ whole genome shotgun (WGS) entry which is preliminary data.</text>
</comment>
<name>A0A502F737_9FLAO</name>
<organism evidence="2 3">
    <name type="scientific">Flavobacterium pectinovorum</name>
    <dbReference type="NCBI Taxonomy" id="29533"/>
    <lineage>
        <taxon>Bacteria</taxon>
        <taxon>Pseudomonadati</taxon>
        <taxon>Bacteroidota</taxon>
        <taxon>Flavobacteriia</taxon>
        <taxon>Flavobacteriales</taxon>
        <taxon>Flavobacteriaceae</taxon>
        <taxon>Flavobacterium</taxon>
    </lineage>
</organism>
<dbReference type="AlphaFoldDB" id="A0A502F737"/>
<dbReference type="InterPro" id="IPR051531">
    <property type="entry name" value="N-acetyltransferase"/>
</dbReference>
<dbReference type="EMBL" id="RCZH01000001">
    <property type="protein sequence ID" value="TPG45210.1"/>
    <property type="molecule type" value="Genomic_DNA"/>
</dbReference>
<dbReference type="CDD" id="cd04301">
    <property type="entry name" value="NAT_SF"/>
    <property type="match status" value="1"/>
</dbReference>
<dbReference type="OrthoDB" id="9811523at2"/>
<reference evidence="2 3" key="1">
    <citation type="journal article" date="2019" name="Environ. Microbiol.">
        <title>Species interactions and distinct microbial communities in high Arctic permafrost affected cryosols are associated with the CH4 and CO2 gas fluxes.</title>
        <authorList>
            <person name="Altshuler I."/>
            <person name="Hamel J."/>
            <person name="Turney S."/>
            <person name="Magnuson E."/>
            <person name="Levesque R."/>
            <person name="Greer C."/>
            <person name="Whyte L.G."/>
        </authorList>
    </citation>
    <scope>NUCLEOTIDE SEQUENCE [LARGE SCALE GENOMIC DNA]</scope>
    <source>
        <strain evidence="2 3">42</strain>
    </source>
</reference>
<dbReference type="PANTHER" id="PTHR43792">
    <property type="entry name" value="GNAT FAMILY, PUTATIVE (AFU_ORTHOLOGUE AFUA_3G00765)-RELATED-RELATED"/>
    <property type="match status" value="1"/>
</dbReference>
<proteinExistence type="predicted"/>
<evidence type="ECO:0000259" key="1">
    <source>
        <dbReference type="PROSITE" id="PS51186"/>
    </source>
</evidence>
<dbReference type="Proteomes" id="UP000319700">
    <property type="component" value="Unassembled WGS sequence"/>
</dbReference>
<gene>
    <name evidence="2" type="ORF">EAH81_00985</name>
</gene>
<dbReference type="GO" id="GO:0016747">
    <property type="term" value="F:acyltransferase activity, transferring groups other than amino-acyl groups"/>
    <property type="evidence" value="ECO:0007669"/>
    <property type="project" value="InterPro"/>
</dbReference>
<evidence type="ECO:0000313" key="2">
    <source>
        <dbReference type="EMBL" id="TPG45210.1"/>
    </source>
</evidence>
<dbReference type="InterPro" id="IPR016181">
    <property type="entry name" value="Acyl_CoA_acyltransferase"/>
</dbReference>
<dbReference type="InterPro" id="IPR000182">
    <property type="entry name" value="GNAT_dom"/>
</dbReference>
<keyword evidence="2" id="KW-0808">Transferase</keyword>
<evidence type="ECO:0000313" key="3">
    <source>
        <dbReference type="Proteomes" id="UP000319700"/>
    </source>
</evidence>
<dbReference type="PROSITE" id="PS51186">
    <property type="entry name" value="GNAT"/>
    <property type="match status" value="1"/>
</dbReference>
<protein>
    <submittedName>
        <fullName evidence="2">N-acetyltransferase</fullName>
    </submittedName>
</protein>
<dbReference type="RefSeq" id="WP_140502748.1">
    <property type="nucleotide sequence ID" value="NZ_RCZH01000001.1"/>
</dbReference>
<dbReference type="SUPFAM" id="SSF55729">
    <property type="entry name" value="Acyl-CoA N-acyltransferases (Nat)"/>
    <property type="match status" value="1"/>
</dbReference>
<accession>A0A502F737</accession>
<keyword evidence="3" id="KW-1185">Reference proteome</keyword>
<feature type="domain" description="N-acetyltransferase" evidence="1">
    <location>
        <begin position="16"/>
        <end position="177"/>
    </location>
</feature>
<dbReference type="Pfam" id="PF13302">
    <property type="entry name" value="Acetyltransf_3"/>
    <property type="match status" value="1"/>
</dbReference>